<gene>
    <name evidence="1" type="ORF">ALEPTO_LOCUS9576</name>
</gene>
<dbReference type="AlphaFoldDB" id="A0A9N9DIJ8"/>
<dbReference type="Proteomes" id="UP000789508">
    <property type="component" value="Unassembled WGS sequence"/>
</dbReference>
<dbReference type="OrthoDB" id="2417901at2759"/>
<dbReference type="EMBL" id="CAJVPS010007689">
    <property type="protein sequence ID" value="CAG8637018.1"/>
    <property type="molecule type" value="Genomic_DNA"/>
</dbReference>
<name>A0A9N9DIJ8_9GLOM</name>
<organism evidence="1 2">
    <name type="scientific">Ambispora leptoticha</name>
    <dbReference type="NCBI Taxonomy" id="144679"/>
    <lineage>
        <taxon>Eukaryota</taxon>
        <taxon>Fungi</taxon>
        <taxon>Fungi incertae sedis</taxon>
        <taxon>Mucoromycota</taxon>
        <taxon>Glomeromycotina</taxon>
        <taxon>Glomeromycetes</taxon>
        <taxon>Archaeosporales</taxon>
        <taxon>Ambisporaceae</taxon>
        <taxon>Ambispora</taxon>
    </lineage>
</organism>
<evidence type="ECO:0000313" key="2">
    <source>
        <dbReference type="Proteomes" id="UP000789508"/>
    </source>
</evidence>
<keyword evidence="2" id="KW-1185">Reference proteome</keyword>
<protein>
    <submittedName>
        <fullName evidence="1">7527_t:CDS:1</fullName>
    </submittedName>
</protein>
<reference evidence="1" key="1">
    <citation type="submission" date="2021-06" db="EMBL/GenBank/DDBJ databases">
        <authorList>
            <person name="Kallberg Y."/>
            <person name="Tangrot J."/>
            <person name="Rosling A."/>
        </authorList>
    </citation>
    <scope>NUCLEOTIDE SEQUENCE</scope>
    <source>
        <strain evidence="1">FL130A</strain>
    </source>
</reference>
<comment type="caution">
    <text evidence="1">The sequence shown here is derived from an EMBL/GenBank/DDBJ whole genome shotgun (WGS) entry which is preliminary data.</text>
</comment>
<accession>A0A9N9DIJ8</accession>
<sequence>MSPQIPSDPSIKKLEKAILALNMEGIRRRNHMCPLDSEVSKSFNEGTYQSTVIVLAIRAVLRNLPFRTSSFISTSERQSVAGADRKGDGQMGRRPDIMLAVSYGVKLTIDYIGREKLLMDKDQFGIVGIQIAGDTLHLNVLIRDKVNIHKYYHIQSAKIPVRISDEDVVTNFVETLLLLRNIIITNLSLLYHAPTATSQRQMEDSTIVSTPRDDY</sequence>
<proteinExistence type="predicted"/>
<evidence type="ECO:0000313" key="1">
    <source>
        <dbReference type="EMBL" id="CAG8637018.1"/>
    </source>
</evidence>